<organism evidence="3 4">
    <name type="scientific">Fuscovulum ytuae</name>
    <dbReference type="NCBI Taxonomy" id="3042299"/>
    <lineage>
        <taxon>Bacteria</taxon>
        <taxon>Pseudomonadati</taxon>
        <taxon>Pseudomonadota</taxon>
        <taxon>Alphaproteobacteria</taxon>
        <taxon>Rhodobacterales</taxon>
        <taxon>Paracoccaceae</taxon>
        <taxon>Fuscovulum</taxon>
    </lineage>
</organism>
<keyword evidence="3" id="KW-0808">Transferase</keyword>
<feature type="transmembrane region" description="Helical" evidence="1">
    <location>
        <begin position="74"/>
        <end position="91"/>
    </location>
</feature>
<dbReference type="GO" id="GO:0016746">
    <property type="term" value="F:acyltransferase activity"/>
    <property type="evidence" value="ECO:0007669"/>
    <property type="project" value="UniProtKB-KW"/>
</dbReference>
<dbReference type="EC" id="2.3.-.-" evidence="3"/>
<feature type="transmembrane region" description="Helical" evidence="1">
    <location>
        <begin position="318"/>
        <end position="336"/>
    </location>
</feature>
<dbReference type="EMBL" id="CP124535">
    <property type="protein sequence ID" value="WGV16309.1"/>
    <property type="molecule type" value="Genomic_DNA"/>
</dbReference>
<feature type="transmembrane region" description="Helical" evidence="1">
    <location>
        <begin position="211"/>
        <end position="230"/>
    </location>
</feature>
<proteinExistence type="predicted"/>
<feature type="transmembrane region" description="Helical" evidence="1">
    <location>
        <begin position="287"/>
        <end position="306"/>
    </location>
</feature>
<dbReference type="PANTHER" id="PTHR23028">
    <property type="entry name" value="ACETYLTRANSFERASE"/>
    <property type="match status" value="1"/>
</dbReference>
<evidence type="ECO:0000313" key="4">
    <source>
        <dbReference type="Proteomes" id="UP001230978"/>
    </source>
</evidence>
<name>A0ABY8Q6J4_9RHOB</name>
<evidence type="ECO:0000313" key="3">
    <source>
        <dbReference type="EMBL" id="WGV16309.1"/>
    </source>
</evidence>
<evidence type="ECO:0000256" key="1">
    <source>
        <dbReference type="SAM" id="Phobius"/>
    </source>
</evidence>
<feature type="transmembrane region" description="Helical" evidence="1">
    <location>
        <begin position="41"/>
        <end position="62"/>
    </location>
</feature>
<feature type="transmembrane region" description="Helical" evidence="1">
    <location>
        <begin position="184"/>
        <end position="204"/>
    </location>
</feature>
<keyword evidence="1" id="KW-1133">Transmembrane helix</keyword>
<dbReference type="PANTHER" id="PTHR23028:SF53">
    <property type="entry name" value="ACYL_TRANSF_3 DOMAIN-CONTAINING PROTEIN"/>
    <property type="match status" value="1"/>
</dbReference>
<accession>A0ABY8Q6J4</accession>
<evidence type="ECO:0000259" key="2">
    <source>
        <dbReference type="Pfam" id="PF01757"/>
    </source>
</evidence>
<protein>
    <submittedName>
        <fullName evidence="3">Acyltransferase</fullName>
        <ecNumber evidence="3">2.3.-.-</ecNumber>
    </submittedName>
</protein>
<keyword evidence="1" id="KW-0812">Transmembrane</keyword>
<keyword evidence="1" id="KW-0472">Membrane</keyword>
<dbReference type="InterPro" id="IPR050879">
    <property type="entry name" value="Acyltransferase_3"/>
</dbReference>
<reference evidence="3 4" key="1">
    <citation type="submission" date="2023-04" db="EMBL/GenBank/DDBJ databases">
        <title>YMD61, complete Genome.</title>
        <authorList>
            <person name="Zhang J."/>
        </authorList>
    </citation>
    <scope>NUCLEOTIDE SEQUENCE [LARGE SCALE GENOMIC DNA]</scope>
    <source>
        <strain evidence="3 4">YMD61</strain>
    </source>
</reference>
<dbReference type="InterPro" id="IPR002656">
    <property type="entry name" value="Acyl_transf_3_dom"/>
</dbReference>
<dbReference type="RefSeq" id="WP_281466523.1">
    <property type="nucleotide sequence ID" value="NZ_CP124535.1"/>
</dbReference>
<dbReference type="Pfam" id="PF01757">
    <property type="entry name" value="Acyl_transf_3"/>
    <property type="match status" value="1"/>
</dbReference>
<feature type="transmembrane region" description="Helical" evidence="1">
    <location>
        <begin position="111"/>
        <end position="133"/>
    </location>
</feature>
<feature type="transmembrane region" description="Helical" evidence="1">
    <location>
        <begin position="145"/>
        <end position="164"/>
    </location>
</feature>
<feature type="transmembrane region" description="Helical" evidence="1">
    <location>
        <begin position="242"/>
        <end position="259"/>
    </location>
</feature>
<gene>
    <name evidence="3" type="ORF">QF092_00410</name>
</gene>
<keyword evidence="4" id="KW-1185">Reference proteome</keyword>
<dbReference type="Proteomes" id="UP001230978">
    <property type="component" value="Chromosome"/>
</dbReference>
<keyword evidence="3" id="KW-0012">Acyltransferase</keyword>
<sequence>MQLDLHRVRTYQCPAHSDEQATMMTISDCLTRENNFNLLRMIAATGVLVSHAFPLSLGGNALEPFEVALKGENLGRACVFVFFAISGFFITSSYSNHPNALSFLTARALRILPGLFVMLLATVALAALVKVGVDSSTFWSAVPGYLLSQATMGMGALLGVAPSVGSLPGVFVQNPLENAINGSLWSLPLEVICYAGVLSCGLLGILRRSKLFGAIVIVCTAGYIVRLVALDQGLKLPFLPQILVYVGFPFVIGMAFFVWSDRVILSKWIALGLVAFAGLAWPTPAFLLAFVVALSYGAFLFGFANLPILARYNKLGDYSYGVYIYAFPIQQAVAMAGIEEPLINILVATPLVFACGIFSWHVVEKPFLKLKTARRGLSISSPPSAT</sequence>
<feature type="transmembrane region" description="Helical" evidence="1">
    <location>
        <begin position="342"/>
        <end position="363"/>
    </location>
</feature>
<feature type="domain" description="Acyltransferase 3" evidence="2">
    <location>
        <begin position="35"/>
        <end position="357"/>
    </location>
</feature>